<dbReference type="AlphaFoldDB" id="A0A2T4BU86"/>
<evidence type="ECO:0000313" key="1">
    <source>
        <dbReference type="EMBL" id="PTB72855.1"/>
    </source>
</evidence>
<name>A0A2T4BU86_TRILO</name>
<dbReference type="Proteomes" id="UP000240760">
    <property type="component" value="Unassembled WGS sequence"/>
</dbReference>
<gene>
    <name evidence="1" type="ORF">M440DRAFT_1085400</name>
</gene>
<dbReference type="EMBL" id="KZ679140">
    <property type="protein sequence ID" value="PTB72855.1"/>
    <property type="molecule type" value="Genomic_DNA"/>
</dbReference>
<evidence type="ECO:0000313" key="2">
    <source>
        <dbReference type="Proteomes" id="UP000240760"/>
    </source>
</evidence>
<accession>A0A2T4BU86</accession>
<organism evidence="1 2">
    <name type="scientific">Trichoderma longibrachiatum ATCC 18648</name>
    <dbReference type="NCBI Taxonomy" id="983965"/>
    <lineage>
        <taxon>Eukaryota</taxon>
        <taxon>Fungi</taxon>
        <taxon>Dikarya</taxon>
        <taxon>Ascomycota</taxon>
        <taxon>Pezizomycotina</taxon>
        <taxon>Sordariomycetes</taxon>
        <taxon>Hypocreomycetidae</taxon>
        <taxon>Hypocreales</taxon>
        <taxon>Hypocreaceae</taxon>
        <taxon>Trichoderma</taxon>
    </lineage>
</organism>
<proteinExistence type="predicted"/>
<protein>
    <submittedName>
        <fullName evidence="1">Uncharacterized protein</fullName>
    </submittedName>
</protein>
<sequence>MSLPRAAVLFLRCLFRARKPLASFLFSLFLLIQVVADWMNEWILGQQGRLMRCRTNQTKRASRASEPCDSNSESNLEKEICSLYFCTCVLLGGLGCVYGTAL</sequence>
<keyword evidence="2" id="KW-1185">Reference proteome</keyword>
<reference evidence="1 2" key="1">
    <citation type="submission" date="2016-07" db="EMBL/GenBank/DDBJ databases">
        <title>Multiple horizontal gene transfer events from other fungi enriched the ability of initially mycotrophic Trichoderma (Ascomycota) to feed on dead plant biomass.</title>
        <authorList>
            <consortium name="DOE Joint Genome Institute"/>
            <person name="Aerts A."/>
            <person name="Atanasova L."/>
            <person name="Chenthamara K."/>
            <person name="Zhang J."/>
            <person name="Grujic M."/>
            <person name="Henrissat B."/>
            <person name="Kuo A."/>
            <person name="Salamov A."/>
            <person name="Lipzen A."/>
            <person name="Labutti K."/>
            <person name="Barry K."/>
            <person name="Miao Y."/>
            <person name="Rahimi M.J."/>
            <person name="Shen Q."/>
            <person name="Grigoriev I.V."/>
            <person name="Kubicek C.P."/>
            <person name="Druzhinina I.S."/>
        </authorList>
    </citation>
    <scope>NUCLEOTIDE SEQUENCE [LARGE SCALE GENOMIC DNA]</scope>
    <source>
        <strain evidence="1 2">ATCC 18648</strain>
    </source>
</reference>